<proteinExistence type="predicted"/>
<dbReference type="RefSeq" id="XP_007806120.1">
    <property type="nucleotide sequence ID" value="XM_007807929.1"/>
</dbReference>
<feature type="signal peptide" evidence="1">
    <location>
        <begin position="1"/>
        <end position="17"/>
    </location>
</feature>
<dbReference type="EMBL" id="KE721524">
    <property type="protein sequence ID" value="ERF68234.1"/>
    <property type="molecule type" value="Genomic_DNA"/>
</dbReference>
<accession>U1HHB4</accession>
<keyword evidence="3" id="KW-1185">Reference proteome</keyword>
<protein>
    <submittedName>
        <fullName evidence="2">Uncharacterized protein</fullName>
    </submittedName>
</protein>
<name>U1HHB4_ENDPU</name>
<dbReference type="OrthoDB" id="5363933at2759"/>
<organism evidence="2 3">
    <name type="scientific">Endocarpon pusillum (strain Z07020 / HMAS-L-300199)</name>
    <name type="common">Lichen-forming fungus</name>
    <dbReference type="NCBI Taxonomy" id="1263415"/>
    <lineage>
        <taxon>Eukaryota</taxon>
        <taxon>Fungi</taxon>
        <taxon>Dikarya</taxon>
        <taxon>Ascomycota</taxon>
        <taxon>Pezizomycotina</taxon>
        <taxon>Eurotiomycetes</taxon>
        <taxon>Chaetothyriomycetidae</taxon>
        <taxon>Verrucariales</taxon>
        <taxon>Verrucariaceae</taxon>
        <taxon>Endocarpon</taxon>
    </lineage>
</organism>
<evidence type="ECO:0000256" key="1">
    <source>
        <dbReference type="SAM" id="SignalP"/>
    </source>
</evidence>
<reference evidence="3" key="1">
    <citation type="journal article" date="2014" name="BMC Genomics">
        <title>Genome characteristics reveal the impact of lichenization on lichen-forming fungus Endocarpon pusillum Hedwig (Verrucariales, Ascomycota).</title>
        <authorList>
            <person name="Wang Y.-Y."/>
            <person name="Liu B."/>
            <person name="Zhang X.-Y."/>
            <person name="Zhou Q.-M."/>
            <person name="Zhang T."/>
            <person name="Li H."/>
            <person name="Yu Y.-F."/>
            <person name="Zhang X.-L."/>
            <person name="Hao X.-Y."/>
            <person name="Wang M."/>
            <person name="Wang L."/>
            <person name="Wei J.-C."/>
        </authorList>
    </citation>
    <scope>NUCLEOTIDE SEQUENCE [LARGE SCALE GENOMIC DNA]</scope>
    <source>
        <strain evidence="3">Z07020 / HMAS-L-300199</strain>
    </source>
</reference>
<evidence type="ECO:0000313" key="2">
    <source>
        <dbReference type="EMBL" id="ERF68234.1"/>
    </source>
</evidence>
<evidence type="ECO:0000313" key="3">
    <source>
        <dbReference type="Proteomes" id="UP000019373"/>
    </source>
</evidence>
<feature type="chain" id="PRO_5004612579" evidence="1">
    <location>
        <begin position="18"/>
        <end position="81"/>
    </location>
</feature>
<dbReference type="HOGENOM" id="CLU_2573881_0_0_1"/>
<sequence>MRLLVLVLAALGICATASPIVYEASGVAKRVDADEAVVYPDEQFYAEDFKRSVDADESVVYPDEEFYAEDFKYCLADEAVV</sequence>
<keyword evidence="1" id="KW-0732">Signal</keyword>
<dbReference type="Proteomes" id="UP000019373">
    <property type="component" value="Unassembled WGS sequence"/>
</dbReference>
<dbReference type="AlphaFoldDB" id="U1HHB4"/>
<dbReference type="GeneID" id="19244199"/>
<gene>
    <name evidence="2" type="ORF">EPUS_09379</name>
</gene>